<feature type="compositionally biased region" description="Pro residues" evidence="7">
    <location>
        <begin position="473"/>
        <end position="484"/>
    </location>
</feature>
<organism evidence="10">
    <name type="scientific">uncultured Desulfobacterium sp</name>
    <dbReference type="NCBI Taxonomy" id="201089"/>
    <lineage>
        <taxon>Bacteria</taxon>
        <taxon>Pseudomonadati</taxon>
        <taxon>Thermodesulfobacteriota</taxon>
        <taxon>Desulfobacteria</taxon>
        <taxon>Desulfobacterales</taxon>
        <taxon>Desulfobacteriaceae</taxon>
        <taxon>Desulfobacterium</taxon>
        <taxon>environmental samples</taxon>
    </lineage>
</organism>
<keyword evidence="2 10" id="KW-0723">Serine/threonine-protein kinase</keyword>
<evidence type="ECO:0000259" key="9">
    <source>
        <dbReference type="PROSITE" id="PS50011"/>
    </source>
</evidence>
<dbReference type="PANTHER" id="PTHR43289">
    <property type="entry name" value="MITOGEN-ACTIVATED PROTEIN KINASE KINASE KINASE 20-RELATED"/>
    <property type="match status" value="1"/>
</dbReference>
<feature type="region of interest" description="Disordered" evidence="7">
    <location>
        <begin position="426"/>
        <end position="604"/>
    </location>
</feature>
<keyword evidence="4" id="KW-0547">Nucleotide-binding</keyword>
<dbReference type="PROSITE" id="PS50011">
    <property type="entry name" value="PROTEIN_KINASE_DOM"/>
    <property type="match status" value="1"/>
</dbReference>
<evidence type="ECO:0000256" key="7">
    <source>
        <dbReference type="SAM" id="MobiDB-lite"/>
    </source>
</evidence>
<keyword evidence="8" id="KW-0472">Membrane</keyword>
<keyword evidence="3" id="KW-0808">Transferase</keyword>
<dbReference type="FunFam" id="1.10.510.10:FF:000021">
    <property type="entry name" value="Serine/threonine protein kinase"/>
    <property type="match status" value="1"/>
</dbReference>
<protein>
    <recommendedName>
        <fullName evidence="1">non-specific serine/threonine protein kinase</fullName>
        <ecNumber evidence="1">2.7.11.1</ecNumber>
    </recommendedName>
</protein>
<dbReference type="Gene3D" id="1.10.510.10">
    <property type="entry name" value="Transferase(Phosphotransferase) domain 1"/>
    <property type="match status" value="1"/>
</dbReference>
<keyword evidence="5 10" id="KW-0418">Kinase</keyword>
<feature type="region of interest" description="Disordered" evidence="7">
    <location>
        <begin position="362"/>
        <end position="391"/>
    </location>
</feature>
<evidence type="ECO:0000256" key="5">
    <source>
        <dbReference type="ARBA" id="ARBA00022777"/>
    </source>
</evidence>
<dbReference type="SUPFAM" id="SSF56112">
    <property type="entry name" value="Protein kinase-like (PK-like)"/>
    <property type="match status" value="1"/>
</dbReference>
<keyword evidence="8" id="KW-0812">Transmembrane</keyword>
<feature type="compositionally biased region" description="Pro residues" evidence="7">
    <location>
        <begin position="568"/>
        <end position="582"/>
    </location>
</feature>
<feature type="compositionally biased region" description="Low complexity" evidence="7">
    <location>
        <begin position="485"/>
        <end position="502"/>
    </location>
</feature>
<dbReference type="CDD" id="cd14014">
    <property type="entry name" value="STKc_PknB_like"/>
    <property type="match status" value="1"/>
</dbReference>
<dbReference type="PANTHER" id="PTHR43289:SF6">
    <property type="entry name" value="SERINE_THREONINE-PROTEIN KINASE NEKL-3"/>
    <property type="match status" value="1"/>
</dbReference>
<feature type="compositionally biased region" description="Polar residues" evidence="7">
    <location>
        <begin position="446"/>
        <end position="459"/>
    </location>
</feature>
<dbReference type="PROSITE" id="PS00108">
    <property type="entry name" value="PROTEIN_KINASE_ST"/>
    <property type="match status" value="1"/>
</dbReference>
<proteinExistence type="predicted"/>
<evidence type="ECO:0000256" key="6">
    <source>
        <dbReference type="ARBA" id="ARBA00022840"/>
    </source>
</evidence>
<name>A0A445MSF1_9BACT</name>
<evidence type="ECO:0000256" key="2">
    <source>
        <dbReference type="ARBA" id="ARBA00022527"/>
    </source>
</evidence>
<evidence type="ECO:0000256" key="1">
    <source>
        <dbReference type="ARBA" id="ARBA00012513"/>
    </source>
</evidence>
<keyword evidence="8" id="KW-1133">Transmembrane helix</keyword>
<dbReference type="GO" id="GO:0004674">
    <property type="term" value="F:protein serine/threonine kinase activity"/>
    <property type="evidence" value="ECO:0007669"/>
    <property type="project" value="UniProtKB-KW"/>
</dbReference>
<reference evidence="10" key="1">
    <citation type="submission" date="2018-01" db="EMBL/GenBank/DDBJ databases">
        <authorList>
            <person name="Regsiter A."/>
            <person name="William W."/>
        </authorList>
    </citation>
    <scope>NUCLEOTIDE SEQUENCE</scope>
    <source>
        <strain evidence="10">TRIP AH-1</strain>
    </source>
</reference>
<accession>A0A445MSF1</accession>
<feature type="compositionally biased region" description="Polar residues" evidence="7">
    <location>
        <begin position="538"/>
        <end position="558"/>
    </location>
</feature>
<dbReference type="Gene3D" id="3.30.200.20">
    <property type="entry name" value="Phosphorylase Kinase, domain 1"/>
    <property type="match status" value="1"/>
</dbReference>
<dbReference type="InterPro" id="IPR000719">
    <property type="entry name" value="Prot_kinase_dom"/>
</dbReference>
<dbReference type="InterPro" id="IPR011009">
    <property type="entry name" value="Kinase-like_dom_sf"/>
</dbReference>
<feature type="compositionally biased region" description="Basic and acidic residues" evidence="7">
    <location>
        <begin position="504"/>
        <end position="522"/>
    </location>
</feature>
<evidence type="ECO:0000256" key="4">
    <source>
        <dbReference type="ARBA" id="ARBA00022741"/>
    </source>
</evidence>
<dbReference type="AlphaFoldDB" id="A0A445MSF1"/>
<dbReference type="EMBL" id="OJIN01000035">
    <property type="protein sequence ID" value="SPD72352.1"/>
    <property type="molecule type" value="Genomic_DNA"/>
</dbReference>
<dbReference type="EC" id="2.7.11.1" evidence="1"/>
<evidence type="ECO:0000256" key="3">
    <source>
        <dbReference type="ARBA" id="ARBA00022679"/>
    </source>
</evidence>
<feature type="transmembrane region" description="Helical" evidence="8">
    <location>
        <begin position="397"/>
        <end position="416"/>
    </location>
</feature>
<dbReference type="SMART" id="SM00220">
    <property type="entry name" value="S_TKc"/>
    <property type="match status" value="1"/>
</dbReference>
<keyword evidence="6" id="KW-0067">ATP-binding</keyword>
<dbReference type="Pfam" id="PF00069">
    <property type="entry name" value="Pkinase"/>
    <property type="match status" value="1"/>
</dbReference>
<feature type="domain" description="Protein kinase" evidence="9">
    <location>
        <begin position="56"/>
        <end position="322"/>
    </location>
</feature>
<gene>
    <name evidence="10" type="ORF">PITCH_A130004</name>
</gene>
<evidence type="ECO:0000256" key="8">
    <source>
        <dbReference type="SAM" id="Phobius"/>
    </source>
</evidence>
<sequence length="655" mass="71981">MIPHSRLDTPGQSPYTSNSILSKLWDLYIWAIIMAEGDAGVMVNPRGLVGQKIEQFRIDEYIAKGAMGMVFKAFDTVLTRTVAIKLILREPEDHNMGPQEVAMREEARKRLIQEAKAAGQLSHPNIVTVYSYGETDEFEYICMEYVPGKTLAQALTERKAFDPLEAITIFQQVLQALDAANSQQIVHRDIKPSNIMITPDERVKVMDFGVAKLPALSMTVTGTVLGTPYYMSPEQIVGQKVDIRSDIFSVGTVFYETLTGERPFEAQDTAALTYQIINVEPVPPVARDTKIPPPVSEIVTRAMAKDRAQRYQTPVEMLQDLIIAKEIVRGARRAKEDQNVLARIIDSGQLRPAQARYVEDMTVEPEEPEKDIIKPEKKKPPKTINAPSQRGPKGLKIAAAAMIFVLVVGIAVAVLYRQWNRARPEATSPATDIGFPQGAVPPAATPETQSGTLPSTGITESIKPPGAAQYPTGSPPLAPEPPAPETIAPAKKAQTAKPSPKTAKPKEVKAVEKKPSKKKVEPPPEEPPPSQPTETEQDTSSPAEQATVTPPASSTESVTPPVVTQPPASTPMPPPPPEPPAEPEPERPKKPTSFSGAKTAYANREITAQEYREIVIELKTAYVKEVEQLKLDYRAGTIDKAEYYRRAVEIKTRYR</sequence>
<dbReference type="InterPro" id="IPR008271">
    <property type="entry name" value="Ser/Thr_kinase_AS"/>
</dbReference>
<evidence type="ECO:0000313" key="10">
    <source>
        <dbReference type="EMBL" id="SPD72352.1"/>
    </source>
</evidence>
<dbReference type="GO" id="GO:0005524">
    <property type="term" value="F:ATP binding"/>
    <property type="evidence" value="ECO:0007669"/>
    <property type="project" value="UniProtKB-KW"/>
</dbReference>